<evidence type="ECO:0000313" key="4">
    <source>
        <dbReference type="Proteomes" id="UP000464330"/>
    </source>
</evidence>
<dbReference type="RefSeq" id="WP_051427977.1">
    <property type="nucleotide sequence ID" value="NZ_CP019651.1"/>
</dbReference>
<dbReference type="GO" id="GO:0006508">
    <property type="term" value="P:proteolysis"/>
    <property type="evidence" value="ECO:0007669"/>
    <property type="project" value="InterPro"/>
</dbReference>
<dbReference type="EC" id="3.4.21.-" evidence="3"/>
<dbReference type="SUPFAM" id="SSF52743">
    <property type="entry name" value="Subtilisin-like"/>
    <property type="match status" value="1"/>
</dbReference>
<comment type="similarity">
    <text evidence="1">Belongs to the peptidase S8 family.</text>
</comment>
<dbReference type="GO" id="GO:0004252">
    <property type="term" value="F:serine-type endopeptidase activity"/>
    <property type="evidence" value="ECO:0007669"/>
    <property type="project" value="InterPro"/>
</dbReference>
<evidence type="ECO:0000259" key="2">
    <source>
        <dbReference type="Pfam" id="PF00082"/>
    </source>
</evidence>
<reference evidence="3 4" key="1">
    <citation type="journal article" date="2020" name="Int. J. Med. Microbiol.">
        <title>Discovery of Paenibacillus larvae ERIC V: Phenotypic and genomic comparison to genotypes ERIC I-IV reveal different inventories of virulence factors which correlate with epidemiological prevalences of American Foulbrood.</title>
        <authorList>
            <person name="Beims H."/>
            <person name="Bunk B."/>
            <person name="Erler S."/>
            <person name="Mohr K.I."/>
            <person name="Sproer C."/>
            <person name="Pradella S."/>
            <person name="Gunther G."/>
            <person name="Rohde M."/>
            <person name="von der Ohe W."/>
            <person name="Steinert M."/>
        </authorList>
    </citation>
    <scope>NUCLEOTIDE SEQUENCE [LARGE SCALE GENOMIC DNA]</scope>
    <source>
        <strain evidence="3">Eric_V</strain>
    </source>
</reference>
<proteinExistence type="inferred from homology"/>
<comment type="caution">
    <text evidence="1">Lacks conserved residue(s) required for the propagation of feature annotation.</text>
</comment>
<protein>
    <submittedName>
        <fullName evidence="3">Thermophilic serine proteinase</fullName>
        <ecNumber evidence="3">3.4.21.-</ecNumber>
    </submittedName>
</protein>
<accession>A0A6C0QLP5</accession>
<dbReference type="AlphaFoldDB" id="A0A6C0QLP5"/>
<dbReference type="Proteomes" id="UP000464330">
    <property type="component" value="Chromosome"/>
</dbReference>
<organism evidence="3 4">
    <name type="scientific">Paenibacillus larvae subsp. larvae</name>
    <dbReference type="NCBI Taxonomy" id="147375"/>
    <lineage>
        <taxon>Bacteria</taxon>
        <taxon>Bacillati</taxon>
        <taxon>Bacillota</taxon>
        <taxon>Bacilli</taxon>
        <taxon>Bacillales</taxon>
        <taxon>Paenibacillaceae</taxon>
        <taxon>Paenibacillus</taxon>
    </lineage>
</organism>
<dbReference type="InterPro" id="IPR000209">
    <property type="entry name" value="Peptidase_S8/S53_dom"/>
</dbReference>
<dbReference type="EMBL" id="CP019717">
    <property type="protein sequence ID" value="QHZ49675.1"/>
    <property type="molecule type" value="Genomic_DNA"/>
</dbReference>
<feature type="domain" description="Peptidase S8/S53" evidence="2">
    <location>
        <begin position="4"/>
        <end position="52"/>
    </location>
</feature>
<evidence type="ECO:0000313" key="3">
    <source>
        <dbReference type="EMBL" id="QHZ49675.1"/>
    </source>
</evidence>
<sequence>MNLGTSMASAHVTGVAAQIWGAKPDLLKNKDIRKILDKTATKLGKKRTYGYGLVDALKAFDYIWE</sequence>
<dbReference type="Gene3D" id="3.40.50.200">
    <property type="entry name" value="Peptidase S8/S53 domain"/>
    <property type="match status" value="1"/>
</dbReference>
<dbReference type="InterPro" id="IPR036852">
    <property type="entry name" value="Peptidase_S8/S53_dom_sf"/>
</dbReference>
<name>A0A6C0QLP5_9BACL</name>
<dbReference type="PROSITE" id="PS51892">
    <property type="entry name" value="SUBTILASE"/>
    <property type="match status" value="1"/>
</dbReference>
<keyword evidence="3" id="KW-0378">Hydrolase</keyword>
<dbReference type="Pfam" id="PF00082">
    <property type="entry name" value="Peptidase_S8"/>
    <property type="match status" value="1"/>
</dbReference>
<evidence type="ECO:0000256" key="1">
    <source>
        <dbReference type="PROSITE-ProRule" id="PRU01240"/>
    </source>
</evidence>
<gene>
    <name evidence="3" type="ORF">ERICV_00479</name>
</gene>